<dbReference type="RefSeq" id="WP_087455524.1">
    <property type="nucleotide sequence ID" value="NZ_CP021434.1"/>
</dbReference>
<protein>
    <submittedName>
        <fullName evidence="2">Uncharacterized protein</fullName>
    </submittedName>
</protein>
<organism evidence="2 3">
    <name type="scientific">Tumebacillus avium</name>
    <dbReference type="NCBI Taxonomy" id="1903704"/>
    <lineage>
        <taxon>Bacteria</taxon>
        <taxon>Bacillati</taxon>
        <taxon>Bacillota</taxon>
        <taxon>Bacilli</taxon>
        <taxon>Bacillales</taxon>
        <taxon>Alicyclobacillaceae</taxon>
        <taxon>Tumebacillus</taxon>
    </lineage>
</organism>
<reference evidence="3" key="1">
    <citation type="submission" date="2017-05" db="EMBL/GenBank/DDBJ databases">
        <authorList>
            <person name="Sung H."/>
        </authorList>
    </citation>
    <scope>NUCLEOTIDE SEQUENCE [LARGE SCALE GENOMIC DNA]</scope>
    <source>
        <strain evidence="3">AR23208</strain>
    </source>
</reference>
<feature type="region of interest" description="Disordered" evidence="1">
    <location>
        <begin position="1"/>
        <end position="31"/>
    </location>
</feature>
<accession>A0A1Y0IJY2</accession>
<feature type="compositionally biased region" description="Basic residues" evidence="1">
    <location>
        <begin position="1"/>
        <end position="13"/>
    </location>
</feature>
<evidence type="ECO:0000313" key="3">
    <source>
        <dbReference type="Proteomes" id="UP000195437"/>
    </source>
</evidence>
<sequence>MARHTLTAPKRKPTSSAPPAQQKSSAPAAAPSAILQMQKLYGNQKVQQMLAIQMQRGSQQPIQRTSWKSSKLSQIWKTKKKKMAPEMETLHHKVPRDLLTFFWEHLNAKQKGELKTAIGMGPEGIKALWSFTPNLTAGPLPEKRSDDPKNNFDGNYVEEPVTRARRNSVRSGILVQVYNKLVDLENTHDRSCYIGQTEFEAIVDLLKQALDEHVKIVGSKSLDTDTSMWAESGGTYAKT</sequence>
<dbReference type="AlphaFoldDB" id="A0A1Y0IJY2"/>
<feature type="compositionally biased region" description="Low complexity" evidence="1">
    <location>
        <begin position="14"/>
        <end position="31"/>
    </location>
</feature>
<dbReference type="EMBL" id="CP021434">
    <property type="protein sequence ID" value="ARU60136.1"/>
    <property type="molecule type" value="Genomic_DNA"/>
</dbReference>
<name>A0A1Y0IJY2_9BACL</name>
<keyword evidence="3" id="KW-1185">Reference proteome</keyword>
<gene>
    <name evidence="2" type="ORF">CBW65_02975</name>
</gene>
<dbReference type="KEGG" id="tum:CBW65_02975"/>
<evidence type="ECO:0000313" key="2">
    <source>
        <dbReference type="EMBL" id="ARU60136.1"/>
    </source>
</evidence>
<proteinExistence type="predicted"/>
<evidence type="ECO:0000256" key="1">
    <source>
        <dbReference type="SAM" id="MobiDB-lite"/>
    </source>
</evidence>
<dbReference type="Proteomes" id="UP000195437">
    <property type="component" value="Chromosome"/>
</dbReference>
<dbReference type="OrthoDB" id="9967329at2"/>